<accession>A0A069CZT7</accession>
<dbReference type="EC" id="4.2.1.1" evidence="4 10"/>
<dbReference type="CDD" id="cd03124">
    <property type="entry name" value="alpha_CA_prokaryotic_like"/>
    <property type="match status" value="1"/>
</dbReference>
<evidence type="ECO:0000256" key="5">
    <source>
        <dbReference type="ARBA" id="ARBA00014628"/>
    </source>
</evidence>
<dbReference type="InterPro" id="IPR036398">
    <property type="entry name" value="CA_dom_sf"/>
</dbReference>
<evidence type="ECO:0000256" key="10">
    <source>
        <dbReference type="RuleBase" id="RU367011"/>
    </source>
</evidence>
<dbReference type="AlphaFoldDB" id="A0A069CZT7"/>
<evidence type="ECO:0000256" key="9">
    <source>
        <dbReference type="ARBA" id="ARBA00048348"/>
    </source>
</evidence>
<keyword evidence="7 10" id="KW-0862">Zinc</keyword>
<evidence type="ECO:0000256" key="7">
    <source>
        <dbReference type="ARBA" id="ARBA00022833"/>
    </source>
</evidence>
<evidence type="ECO:0000256" key="2">
    <source>
        <dbReference type="ARBA" id="ARBA00002904"/>
    </source>
</evidence>
<dbReference type="InterPro" id="IPR041891">
    <property type="entry name" value="Alpha_CA_prokaryot-like"/>
</dbReference>
<dbReference type="SMART" id="SM01057">
    <property type="entry name" value="Carb_anhydrase"/>
    <property type="match status" value="1"/>
</dbReference>
<dbReference type="InterPro" id="IPR018338">
    <property type="entry name" value="Carbonic_anhydrase_a-class_CS"/>
</dbReference>
<comment type="cofactor">
    <cofactor evidence="1 10">
        <name>Zn(2+)</name>
        <dbReference type="ChEBI" id="CHEBI:29105"/>
    </cofactor>
</comment>
<sequence length="207" mass="23585">MKFDYSHQENWYFEHGKHQSPINIDDQVATTWPRGSALEVDYQNEVSLAHDSGNGLEVFVTGTAILNYRKFNLVQFHTHTPSEHQLNQHSFAAEIHFVHQALNGAKAVIAVFFEIGPANPILASVIENWTKPNDFTIKLTDFIPANPAYYHYLGSLTTPPLTEDVEWYVIKDPVTLSQEQLAFLEGLAAKNNRDLQPLNDRPILYHE</sequence>
<dbReference type="PROSITE" id="PS51144">
    <property type="entry name" value="ALPHA_CA_2"/>
    <property type="match status" value="1"/>
</dbReference>
<dbReference type="Gene3D" id="3.10.200.10">
    <property type="entry name" value="Alpha carbonic anhydrase"/>
    <property type="match status" value="1"/>
</dbReference>
<dbReference type="STRING" id="1329250.WOSG25_040560"/>
<protein>
    <recommendedName>
        <fullName evidence="5 10">Carbonic anhydrase</fullName>
        <ecNumber evidence="4 10">4.2.1.1</ecNumber>
    </recommendedName>
</protein>
<name>A0A069CZT7_WEIOS</name>
<evidence type="ECO:0000256" key="6">
    <source>
        <dbReference type="ARBA" id="ARBA00022723"/>
    </source>
</evidence>
<dbReference type="RefSeq" id="WP_027698708.1">
    <property type="nucleotide sequence ID" value="NZ_DF820487.1"/>
</dbReference>
<keyword evidence="6 10" id="KW-0479">Metal-binding</keyword>
<dbReference type="PANTHER" id="PTHR18952">
    <property type="entry name" value="CARBONIC ANHYDRASE"/>
    <property type="match status" value="1"/>
</dbReference>
<dbReference type="PANTHER" id="PTHR18952:SF265">
    <property type="entry name" value="CARBONIC ANHYDRASE"/>
    <property type="match status" value="1"/>
</dbReference>
<dbReference type="GO" id="GO:0004089">
    <property type="term" value="F:carbonate dehydratase activity"/>
    <property type="evidence" value="ECO:0007669"/>
    <property type="project" value="UniProtKB-UniRule"/>
</dbReference>
<dbReference type="eggNOG" id="COG3338">
    <property type="taxonomic scope" value="Bacteria"/>
</dbReference>
<evidence type="ECO:0000256" key="1">
    <source>
        <dbReference type="ARBA" id="ARBA00001947"/>
    </source>
</evidence>
<comment type="function">
    <text evidence="2 10">Reversible hydration of carbon dioxide.</text>
</comment>
<evidence type="ECO:0000313" key="13">
    <source>
        <dbReference type="Proteomes" id="UP000030643"/>
    </source>
</evidence>
<evidence type="ECO:0000313" key="12">
    <source>
        <dbReference type="EMBL" id="GAK30616.1"/>
    </source>
</evidence>
<dbReference type="GO" id="GO:0008270">
    <property type="term" value="F:zinc ion binding"/>
    <property type="evidence" value="ECO:0007669"/>
    <property type="project" value="UniProtKB-UniRule"/>
</dbReference>
<keyword evidence="13" id="KW-1185">Reference proteome</keyword>
<dbReference type="Pfam" id="PF00194">
    <property type="entry name" value="Carb_anhydrase"/>
    <property type="match status" value="1"/>
</dbReference>
<keyword evidence="8 10" id="KW-0456">Lyase</keyword>
<comment type="similarity">
    <text evidence="3 10">Belongs to the alpha-carbonic anhydrase family.</text>
</comment>
<dbReference type="PROSITE" id="PS00162">
    <property type="entry name" value="ALPHA_CA_1"/>
    <property type="match status" value="1"/>
</dbReference>
<proteinExistence type="inferred from homology"/>
<feature type="domain" description="Alpha-carbonic anhydrase" evidence="11">
    <location>
        <begin position="1"/>
        <end position="207"/>
    </location>
</feature>
<dbReference type="Proteomes" id="UP000030643">
    <property type="component" value="Unassembled WGS sequence"/>
</dbReference>
<evidence type="ECO:0000259" key="11">
    <source>
        <dbReference type="PROSITE" id="PS51144"/>
    </source>
</evidence>
<dbReference type="InterPro" id="IPR001148">
    <property type="entry name" value="CA_dom"/>
</dbReference>
<dbReference type="EMBL" id="DF820487">
    <property type="protein sequence ID" value="GAK30616.1"/>
    <property type="molecule type" value="Genomic_DNA"/>
</dbReference>
<dbReference type="SUPFAM" id="SSF51069">
    <property type="entry name" value="Carbonic anhydrase"/>
    <property type="match status" value="1"/>
</dbReference>
<organism evidence="12 13">
    <name type="scientific">Weissella oryzae (strain DSM 25784 / JCM 18191 / LMG 30913 / SG25)</name>
    <dbReference type="NCBI Taxonomy" id="1329250"/>
    <lineage>
        <taxon>Bacteria</taxon>
        <taxon>Bacillati</taxon>
        <taxon>Bacillota</taxon>
        <taxon>Bacilli</taxon>
        <taxon>Lactobacillales</taxon>
        <taxon>Lactobacillaceae</taxon>
        <taxon>Weissella</taxon>
    </lineage>
</organism>
<dbReference type="InterPro" id="IPR023561">
    <property type="entry name" value="Carbonic_anhydrase_a-class"/>
</dbReference>
<comment type="catalytic activity">
    <reaction evidence="9 10">
        <text>hydrogencarbonate + H(+) = CO2 + H2O</text>
        <dbReference type="Rhea" id="RHEA:10748"/>
        <dbReference type="ChEBI" id="CHEBI:15377"/>
        <dbReference type="ChEBI" id="CHEBI:15378"/>
        <dbReference type="ChEBI" id="CHEBI:16526"/>
        <dbReference type="ChEBI" id="CHEBI:17544"/>
        <dbReference type="EC" id="4.2.1.1"/>
    </reaction>
</comment>
<dbReference type="OrthoDB" id="5327615at2"/>
<evidence type="ECO:0000256" key="4">
    <source>
        <dbReference type="ARBA" id="ARBA00012925"/>
    </source>
</evidence>
<gene>
    <name evidence="12" type="ORF">WOSG25_040560</name>
</gene>
<evidence type="ECO:0000256" key="8">
    <source>
        <dbReference type="ARBA" id="ARBA00023239"/>
    </source>
</evidence>
<evidence type="ECO:0000256" key="3">
    <source>
        <dbReference type="ARBA" id="ARBA00010718"/>
    </source>
</evidence>
<reference evidence="13" key="1">
    <citation type="journal article" date="2014" name="Genome Announc.">
        <title>Draft genome sequence of Weissella oryzae SG25T, isolated from fermented rice grains.</title>
        <authorList>
            <person name="Tanizawa Y."/>
            <person name="Fujisawa T."/>
            <person name="Mochizuki T."/>
            <person name="Kaminuma E."/>
            <person name="Suzuki Y."/>
            <person name="Nakamura Y."/>
            <person name="Tohno M."/>
        </authorList>
    </citation>
    <scope>NUCLEOTIDE SEQUENCE [LARGE SCALE GENOMIC DNA]</scope>
    <source>
        <strain evidence="13">DSM 25784 / JCM 18191 / LMG 30913 / SG25</strain>
    </source>
</reference>